<comment type="catalytic activity">
    <reaction evidence="6">
        <text>L-lysyl-L-alpha-amino acid(out) = L-lysyl-L-alpha-amino acid(in)</text>
        <dbReference type="Rhea" id="RHEA:79387"/>
        <dbReference type="ChEBI" id="CHEBI:229965"/>
    </reaction>
</comment>
<evidence type="ECO:0000256" key="16">
    <source>
        <dbReference type="ARBA" id="ARBA00045018"/>
    </source>
</evidence>
<dbReference type="InterPro" id="IPR020846">
    <property type="entry name" value="MFS_dom"/>
</dbReference>
<gene>
    <name evidence="22" type="ORF">M9Y10_013634</name>
</gene>
<feature type="transmembrane region" description="Helical" evidence="20">
    <location>
        <begin position="104"/>
        <end position="128"/>
    </location>
</feature>
<comment type="catalytic activity">
    <reaction evidence="10">
        <text>L-lysyl-L-lysine(out) = L-lysyl-L-lysine(in)</text>
        <dbReference type="Rhea" id="RHEA:79403"/>
        <dbReference type="ChEBI" id="CHEBI:229956"/>
    </reaction>
</comment>
<proteinExistence type="predicted"/>
<feature type="transmembrane region" description="Helical" evidence="20">
    <location>
        <begin position="433"/>
        <end position="451"/>
    </location>
</feature>
<comment type="catalytic activity">
    <reaction evidence="14">
        <text>L-lysyl-glycine(out) = L-lysyl-glycine(in)</text>
        <dbReference type="Rhea" id="RHEA:79407"/>
        <dbReference type="ChEBI" id="CHEBI:191202"/>
    </reaction>
</comment>
<dbReference type="InterPro" id="IPR011701">
    <property type="entry name" value="MFS"/>
</dbReference>
<dbReference type="PROSITE" id="PS50850">
    <property type="entry name" value="MFS"/>
    <property type="match status" value="1"/>
</dbReference>
<comment type="function">
    <text evidence="17">Lysosomal dipeptide uniporter that selectively exports lysine, arginine or histidine-containing dipeptides with a net positive charge from the lysosome lumen into the cytosol. Could play a role in a specific type of protein O-glycosylation indirectly regulating macrophages migration and tissue invasion. Also essential for liver homeostasis.</text>
</comment>
<comment type="catalytic activity">
    <reaction evidence="3">
        <text>L-histidyl-glycine(out) = L-histidyl-glycine(in)</text>
        <dbReference type="Rhea" id="RHEA:79395"/>
        <dbReference type="ChEBI" id="CHEBI:229957"/>
    </reaction>
</comment>
<dbReference type="EMBL" id="JAPFFF010000002">
    <property type="protein sequence ID" value="KAK8895749.1"/>
    <property type="molecule type" value="Genomic_DNA"/>
</dbReference>
<feature type="transmembrane region" description="Helical" evidence="20">
    <location>
        <begin position="76"/>
        <end position="97"/>
    </location>
</feature>
<feature type="region of interest" description="Disordered" evidence="19">
    <location>
        <begin position="1"/>
        <end position="23"/>
    </location>
</feature>
<evidence type="ECO:0000256" key="5">
    <source>
        <dbReference type="ARBA" id="ARBA00044884"/>
    </source>
</evidence>
<comment type="subunit">
    <text evidence="18">Homodimer. Interacts with lysosomal protein GLMP (via lumenal domain); the interaction starts while both proteins are still in the endoplasmic reticulum and is required for stabilization of MFSD1 in lysosomes but has no direct effect on its targeting to lysosomes or transporter activity.</text>
</comment>
<evidence type="ECO:0000256" key="1">
    <source>
        <dbReference type="ARBA" id="ARBA00004141"/>
    </source>
</evidence>
<feature type="compositionally biased region" description="Basic and acidic residues" evidence="19">
    <location>
        <begin position="1"/>
        <end position="10"/>
    </location>
</feature>
<feature type="transmembrane region" description="Helical" evidence="20">
    <location>
        <begin position="393"/>
        <end position="413"/>
    </location>
</feature>
<evidence type="ECO:0000259" key="21">
    <source>
        <dbReference type="PROSITE" id="PS50850"/>
    </source>
</evidence>
<keyword evidence="20" id="KW-0812">Transmembrane</keyword>
<comment type="catalytic activity">
    <reaction evidence="12">
        <text>L-histidyl-L-alpha-amino acid(out) = L-histidyl-L-alpha-amino acid(in)</text>
        <dbReference type="Rhea" id="RHEA:79379"/>
        <dbReference type="ChEBI" id="CHEBI:229964"/>
    </reaction>
</comment>
<feature type="transmembrane region" description="Helical" evidence="20">
    <location>
        <begin position="256"/>
        <end position="279"/>
    </location>
</feature>
<evidence type="ECO:0000256" key="20">
    <source>
        <dbReference type="SAM" id="Phobius"/>
    </source>
</evidence>
<dbReference type="Gene3D" id="1.20.1250.20">
    <property type="entry name" value="MFS general substrate transporter like domains"/>
    <property type="match status" value="2"/>
</dbReference>
<comment type="catalytic activity">
    <reaction evidence="2">
        <text>L-lysyl-L-alanine(out) = L-lysyl-L-alanine(in)</text>
        <dbReference type="Rhea" id="RHEA:79399"/>
        <dbReference type="ChEBI" id="CHEBI:229954"/>
    </reaction>
</comment>
<comment type="catalytic activity">
    <reaction evidence="9">
        <text>L-arginyl-L-alpha-amino acid(out) = L-arginyl-L-alpha-amino acid(in)</text>
        <dbReference type="Rhea" id="RHEA:79371"/>
        <dbReference type="ChEBI" id="CHEBI:84315"/>
    </reaction>
</comment>
<keyword evidence="20" id="KW-1133">Transmembrane helix</keyword>
<feature type="transmembrane region" description="Helical" evidence="20">
    <location>
        <begin position="190"/>
        <end position="213"/>
    </location>
</feature>
<evidence type="ECO:0000256" key="15">
    <source>
        <dbReference type="ARBA" id="ARBA00044985"/>
    </source>
</evidence>
<dbReference type="Pfam" id="PF07690">
    <property type="entry name" value="MFS_1"/>
    <property type="match status" value="1"/>
</dbReference>
<evidence type="ECO:0000313" key="22">
    <source>
        <dbReference type="EMBL" id="KAK8895749.1"/>
    </source>
</evidence>
<evidence type="ECO:0000256" key="19">
    <source>
        <dbReference type="SAM" id="MobiDB-lite"/>
    </source>
</evidence>
<sequence>MEEINKDKLLHPPSSFTTGETSEEFSTHSPKFKIRRFFTVFVIGLSDMLVFFQRAVPTIVSEPMAKSYGVGVSDLSIFSSMFFYPYAIIQPFAGLLADVMDPRYLIGICSMIASIGAFICGISSSLVLGCLGRLLVGIGSAPIYVPACRTIANWFPLSQYSRAVGIFCAFAGCGGLIAQGPFSLLANAIGWRWCFFIISITGFVLSIIVLIFVRGNPISLGYEAVNLETSIDTSTMNIREKMTQLCRNFVTVVKNISFWFIGLYNFFVNGVFFNVNGMWGGPYLRNVYNYSLIKMGNTMMWISIGNVIGPIIIPWFAELFNTRKWFVFWGTFVAFLSFVPFYFWVDTIPNTMIIILFFIYAVFSNSMTNVAYPMCREYFHASVSATAVGCVNLTAYISTIIYQTGTGILLNWMYKVPGDSDNKYSTEGYKYVLWLPSLISTFLGMISIMIAKDSPGPGRLSCCCDFNNCKKNRTNQGDDLNLKTNENIGVFFQDDGYNNQENTNTEGYQDLSKKDPTVTEIMDNNTY</sequence>
<evidence type="ECO:0000256" key="8">
    <source>
        <dbReference type="ARBA" id="ARBA00044898"/>
    </source>
</evidence>
<evidence type="ECO:0000256" key="13">
    <source>
        <dbReference type="ARBA" id="ARBA00044919"/>
    </source>
</evidence>
<comment type="catalytic activity">
    <reaction evidence="5">
        <text>L-alpha-aminoacyl-L-histidine(out) = L-alpha-aminoacyl-L-histidine(in)</text>
        <dbReference type="Rhea" id="RHEA:79375"/>
        <dbReference type="ChEBI" id="CHEBI:229967"/>
    </reaction>
</comment>
<dbReference type="Proteomes" id="UP001470230">
    <property type="component" value="Unassembled WGS sequence"/>
</dbReference>
<evidence type="ECO:0000256" key="4">
    <source>
        <dbReference type="ARBA" id="ARBA00044881"/>
    </source>
</evidence>
<evidence type="ECO:0000256" key="2">
    <source>
        <dbReference type="ARBA" id="ARBA00044876"/>
    </source>
</evidence>
<comment type="catalytic activity">
    <reaction evidence="4">
        <text>L-alpha-aminoacyl-L-arginine(out) = L-alpha-aminoacyl-L-arginine(in)</text>
        <dbReference type="Rhea" id="RHEA:79367"/>
        <dbReference type="ChEBI" id="CHEBI:229968"/>
    </reaction>
</comment>
<evidence type="ECO:0000256" key="18">
    <source>
        <dbReference type="ARBA" id="ARBA00046376"/>
    </source>
</evidence>
<evidence type="ECO:0000256" key="9">
    <source>
        <dbReference type="ARBA" id="ARBA00044899"/>
    </source>
</evidence>
<dbReference type="InterPro" id="IPR052187">
    <property type="entry name" value="MFSD1"/>
</dbReference>
<evidence type="ECO:0000256" key="11">
    <source>
        <dbReference type="ARBA" id="ARBA00044903"/>
    </source>
</evidence>
<comment type="catalytic activity">
    <reaction evidence="8">
        <text>L-aspartyl-L-lysine(out) = L-aspartyl-L-lysine(in)</text>
        <dbReference type="Rhea" id="RHEA:79411"/>
        <dbReference type="ChEBI" id="CHEBI:229953"/>
    </reaction>
</comment>
<dbReference type="InterPro" id="IPR036259">
    <property type="entry name" value="MFS_trans_sf"/>
</dbReference>
<evidence type="ECO:0000256" key="17">
    <source>
        <dbReference type="ARBA" id="ARBA00045709"/>
    </source>
</evidence>
<comment type="catalytic activity">
    <reaction evidence="11">
        <text>L-arginyl-glycine(out) = L-arginyl-glycine(in)</text>
        <dbReference type="Rhea" id="RHEA:79391"/>
        <dbReference type="ChEBI" id="CHEBI:229955"/>
    </reaction>
</comment>
<accession>A0ABR2KXA5</accession>
<feature type="transmembrane region" description="Helical" evidence="20">
    <location>
        <begin position="134"/>
        <end position="152"/>
    </location>
</feature>
<dbReference type="SUPFAM" id="SSF103473">
    <property type="entry name" value="MFS general substrate transporter"/>
    <property type="match status" value="1"/>
</dbReference>
<evidence type="ECO:0000313" key="23">
    <source>
        <dbReference type="Proteomes" id="UP001470230"/>
    </source>
</evidence>
<keyword evidence="23" id="KW-1185">Reference proteome</keyword>
<feature type="transmembrane region" description="Helical" evidence="20">
    <location>
        <begin position="37"/>
        <end position="56"/>
    </location>
</feature>
<evidence type="ECO:0000256" key="10">
    <source>
        <dbReference type="ARBA" id="ARBA00044900"/>
    </source>
</evidence>
<evidence type="ECO:0000256" key="7">
    <source>
        <dbReference type="ARBA" id="ARBA00044893"/>
    </source>
</evidence>
<comment type="subcellular location">
    <subcellularLocation>
        <location evidence="1">Membrane</location>
        <topology evidence="1">Multi-pass membrane protein</topology>
    </subcellularLocation>
</comment>
<dbReference type="PANTHER" id="PTHR23512:SF11">
    <property type="entry name" value="MAJOR FACILITATOR SUPERFAMILY PROTEIN"/>
    <property type="match status" value="1"/>
</dbReference>
<feature type="transmembrane region" description="Helical" evidence="20">
    <location>
        <begin position="164"/>
        <end position="184"/>
    </location>
</feature>
<organism evidence="22 23">
    <name type="scientific">Tritrichomonas musculus</name>
    <dbReference type="NCBI Taxonomy" id="1915356"/>
    <lineage>
        <taxon>Eukaryota</taxon>
        <taxon>Metamonada</taxon>
        <taxon>Parabasalia</taxon>
        <taxon>Tritrichomonadida</taxon>
        <taxon>Tritrichomonadidae</taxon>
        <taxon>Tritrichomonas</taxon>
    </lineage>
</organism>
<feature type="transmembrane region" description="Helical" evidence="20">
    <location>
        <begin position="299"/>
        <end position="317"/>
    </location>
</feature>
<dbReference type="PANTHER" id="PTHR23512">
    <property type="entry name" value="MAJOR FACILITATOR SUPERFAMILY DOMAIN-CONTAINING PROTEIN 1"/>
    <property type="match status" value="1"/>
</dbReference>
<name>A0ABR2KXA5_9EUKA</name>
<evidence type="ECO:0000256" key="6">
    <source>
        <dbReference type="ARBA" id="ARBA00044891"/>
    </source>
</evidence>
<reference evidence="22 23" key="1">
    <citation type="submission" date="2024-04" db="EMBL/GenBank/DDBJ databases">
        <title>Tritrichomonas musculus Genome.</title>
        <authorList>
            <person name="Alves-Ferreira E."/>
            <person name="Grigg M."/>
            <person name="Lorenzi H."/>
            <person name="Galac M."/>
        </authorList>
    </citation>
    <scope>NUCLEOTIDE SEQUENCE [LARGE SCALE GENOMIC DNA]</scope>
    <source>
        <strain evidence="22 23">EAF2021</strain>
    </source>
</reference>
<feature type="transmembrane region" description="Helical" evidence="20">
    <location>
        <begin position="351"/>
        <end position="372"/>
    </location>
</feature>
<keyword evidence="20" id="KW-0472">Membrane</keyword>
<comment type="caution">
    <text evidence="22">The sequence shown here is derived from an EMBL/GenBank/DDBJ whole genome shotgun (WGS) entry which is preliminary data.</text>
</comment>
<evidence type="ECO:0000256" key="14">
    <source>
        <dbReference type="ARBA" id="ARBA00044924"/>
    </source>
</evidence>
<evidence type="ECO:0000256" key="3">
    <source>
        <dbReference type="ARBA" id="ARBA00044878"/>
    </source>
</evidence>
<feature type="domain" description="Major facilitator superfamily (MFS) profile" evidence="21">
    <location>
        <begin position="39"/>
        <end position="455"/>
    </location>
</feature>
<feature type="transmembrane region" description="Helical" evidence="20">
    <location>
        <begin position="326"/>
        <end position="345"/>
    </location>
</feature>
<protein>
    <recommendedName>
        <fullName evidence="15">Lysosomal dipeptide transporter MFSD1</fullName>
    </recommendedName>
    <alternativeName>
        <fullName evidence="16">Major facilitator superfamily domain-containing protein 1</fullName>
    </alternativeName>
</protein>
<comment type="catalytic activity">
    <reaction evidence="13">
        <text>L-alanyl-L-lysine(out) = L-alanyl-L-lysine(in)</text>
        <dbReference type="Rhea" id="RHEA:79415"/>
        <dbReference type="ChEBI" id="CHEBI:192470"/>
    </reaction>
</comment>
<comment type="catalytic activity">
    <reaction evidence="7">
        <text>L-alpha-aminoacyl-L-lysine(out) = L-alpha-aminoacyl-L-lysine(in)</text>
        <dbReference type="Rhea" id="RHEA:79383"/>
        <dbReference type="ChEBI" id="CHEBI:229966"/>
    </reaction>
</comment>
<evidence type="ECO:0000256" key="12">
    <source>
        <dbReference type="ARBA" id="ARBA00044912"/>
    </source>
</evidence>